<dbReference type="InterPro" id="IPR003663">
    <property type="entry name" value="Sugar/inositol_transpt"/>
</dbReference>
<keyword evidence="8 10" id="KW-0472">Membrane</keyword>
<feature type="transmembrane region" description="Helical" evidence="10">
    <location>
        <begin position="438"/>
        <end position="459"/>
    </location>
</feature>
<dbReference type="PRINTS" id="PR00171">
    <property type="entry name" value="SUGRTRNSPORT"/>
</dbReference>
<dbReference type="SUPFAM" id="SSF103473">
    <property type="entry name" value="MFS general substrate transporter"/>
    <property type="match status" value="1"/>
</dbReference>
<dbReference type="AlphaFoldDB" id="A0A2I0VRK1"/>
<feature type="domain" description="Major facilitator superfamily (MFS) profile" evidence="11">
    <location>
        <begin position="33"/>
        <end position="489"/>
    </location>
</feature>
<dbReference type="InterPro" id="IPR020846">
    <property type="entry name" value="MFS_dom"/>
</dbReference>
<dbReference type="GO" id="GO:0015293">
    <property type="term" value="F:symporter activity"/>
    <property type="evidence" value="ECO:0007669"/>
    <property type="project" value="UniProtKB-KW"/>
</dbReference>
<comment type="subcellular location">
    <subcellularLocation>
        <location evidence="1">Membrane</location>
        <topology evidence="1">Multi-pass membrane protein</topology>
    </subcellularLocation>
</comment>
<dbReference type="CDD" id="cd17361">
    <property type="entry name" value="MFS_STP"/>
    <property type="match status" value="1"/>
</dbReference>
<evidence type="ECO:0000256" key="7">
    <source>
        <dbReference type="ARBA" id="ARBA00022989"/>
    </source>
</evidence>
<feature type="transmembrane region" description="Helical" evidence="10">
    <location>
        <begin position="363"/>
        <end position="385"/>
    </location>
</feature>
<keyword evidence="6" id="KW-0769">Symport</keyword>
<keyword evidence="3 9" id="KW-0813">Transport</keyword>
<dbReference type="InterPro" id="IPR005829">
    <property type="entry name" value="Sugar_transporter_CS"/>
</dbReference>
<evidence type="ECO:0000256" key="4">
    <source>
        <dbReference type="ARBA" id="ARBA00022597"/>
    </source>
</evidence>
<feature type="transmembrane region" description="Helical" evidence="10">
    <location>
        <begin position="120"/>
        <end position="139"/>
    </location>
</feature>
<dbReference type="STRING" id="906689.A0A2I0VRK1"/>
<keyword evidence="7 10" id="KW-1133">Transmembrane helix</keyword>
<feature type="transmembrane region" description="Helical" evidence="10">
    <location>
        <begin position="178"/>
        <end position="199"/>
    </location>
</feature>
<evidence type="ECO:0000256" key="10">
    <source>
        <dbReference type="SAM" id="Phobius"/>
    </source>
</evidence>
<accession>A0A2I0VRK1</accession>
<keyword evidence="4" id="KW-0762">Sugar transport</keyword>
<dbReference type="PROSITE" id="PS00217">
    <property type="entry name" value="SUGAR_TRANSPORT_2"/>
    <property type="match status" value="1"/>
</dbReference>
<dbReference type="InterPro" id="IPR036259">
    <property type="entry name" value="MFS_trans_sf"/>
</dbReference>
<evidence type="ECO:0000259" key="11">
    <source>
        <dbReference type="PROSITE" id="PS50850"/>
    </source>
</evidence>
<dbReference type="Pfam" id="PF00083">
    <property type="entry name" value="Sugar_tr"/>
    <property type="match status" value="1"/>
</dbReference>
<evidence type="ECO:0000313" key="13">
    <source>
        <dbReference type="Proteomes" id="UP000233837"/>
    </source>
</evidence>
<dbReference type="Gene3D" id="1.20.1250.20">
    <property type="entry name" value="MFS general substrate transporter like domains"/>
    <property type="match status" value="1"/>
</dbReference>
<reference evidence="12 13" key="2">
    <citation type="journal article" date="2017" name="Nature">
        <title>The Apostasia genome and the evolution of orchids.</title>
        <authorList>
            <person name="Zhang G.Q."/>
            <person name="Liu K.W."/>
            <person name="Li Z."/>
            <person name="Lohaus R."/>
            <person name="Hsiao Y.Y."/>
            <person name="Niu S.C."/>
            <person name="Wang J.Y."/>
            <person name="Lin Y.C."/>
            <person name="Xu Q."/>
            <person name="Chen L.J."/>
            <person name="Yoshida K."/>
            <person name="Fujiwara S."/>
            <person name="Wang Z.W."/>
            <person name="Zhang Y.Q."/>
            <person name="Mitsuda N."/>
            <person name="Wang M."/>
            <person name="Liu G.H."/>
            <person name="Pecoraro L."/>
            <person name="Huang H.X."/>
            <person name="Xiao X.J."/>
            <person name="Lin M."/>
            <person name="Wu X.Y."/>
            <person name="Wu W.L."/>
            <person name="Chen Y.Y."/>
            <person name="Chang S.B."/>
            <person name="Sakamoto S."/>
            <person name="Ohme-Takagi M."/>
            <person name="Yagi M."/>
            <person name="Zeng S.J."/>
            <person name="Shen C.Y."/>
            <person name="Yeh C.M."/>
            <person name="Luo Y.B."/>
            <person name="Tsai W.C."/>
            <person name="Van de Peer Y."/>
            <person name="Liu Z.J."/>
        </authorList>
    </citation>
    <scope>NUCLEOTIDE SEQUENCE [LARGE SCALE GENOMIC DNA]</scope>
    <source>
        <tissue evidence="12">The whole plant</tissue>
    </source>
</reference>
<evidence type="ECO:0000313" key="12">
    <source>
        <dbReference type="EMBL" id="PKU66035.1"/>
    </source>
</evidence>
<dbReference type="InterPro" id="IPR005828">
    <property type="entry name" value="MFS_sugar_transport-like"/>
</dbReference>
<evidence type="ECO:0000256" key="8">
    <source>
        <dbReference type="ARBA" id="ARBA00023136"/>
    </source>
</evidence>
<evidence type="ECO:0000256" key="3">
    <source>
        <dbReference type="ARBA" id="ARBA00022448"/>
    </source>
</evidence>
<dbReference type="FunFam" id="1.20.1250.20:FF:000002">
    <property type="entry name" value="Sugar transport protein 13"/>
    <property type="match status" value="1"/>
</dbReference>
<dbReference type="NCBIfam" id="TIGR00879">
    <property type="entry name" value="SP"/>
    <property type="match status" value="1"/>
</dbReference>
<dbReference type="PANTHER" id="PTHR23500:SF30">
    <property type="entry name" value="SUGAR TRANSPORT PROTEIN 3"/>
    <property type="match status" value="1"/>
</dbReference>
<dbReference type="InterPro" id="IPR044778">
    <property type="entry name" value="MFS_STP/MST-like_plant"/>
</dbReference>
<sequence length="529" mass="57159">MAGDLSSPKYSSPPAKSPAVLYGGGITPFVILSSVVAASGGILFGFDLGISGGVTATGSFLNKFFPDVYFKMKRDHIHVRNYCKFNSQALTAFTSSLYIAGLFSSLFASRITEKYGRRPSMVIGGALFLAGSAMGGAAMNVYMLILARILLGFGVGFTNQSIPLYLSEMAPPRHRGAISGGFDSCISFGILIANLINYATQKIKAGWGWRVSLSSAAIPATFLLVGSIFLPETPSSIIQRGGDLHHARILLQKIRGSSVDVSEEFEDLITATTEASKAVSAKHPFFLLFQRNYRPHIVMAIALPLFLQVTGINAVNFYAPVMFRTIGQKESAALMSAVITRVINLLCTLTATLVLADRVGRRVLFITGGVAMVGAHVTLGAVLMSEMPDHGTMSKENAYVVVALVCVFVAAFGWSWGPMAWLVTSEIFPLEIRSAGQSIQVSVNFLMAFAVAQSLLAVLCGLKAGLFLLFAGGVMVMTVFAYWFVPETKGVPMEQMGRVWIDHWYWKKFVTTNKVEDMIKEPINSHSSS</sequence>
<feature type="transmembrane region" description="Helical" evidence="10">
    <location>
        <begin position="20"/>
        <end position="46"/>
    </location>
</feature>
<protein>
    <submittedName>
        <fullName evidence="12">Hexose carrier protein HEX6</fullName>
    </submittedName>
</protein>
<feature type="transmembrane region" description="Helical" evidence="10">
    <location>
        <begin position="145"/>
        <end position="166"/>
    </location>
</feature>
<dbReference type="GO" id="GO:0016020">
    <property type="term" value="C:membrane"/>
    <property type="evidence" value="ECO:0007669"/>
    <property type="project" value="UniProtKB-SubCell"/>
</dbReference>
<evidence type="ECO:0000256" key="9">
    <source>
        <dbReference type="RuleBase" id="RU003346"/>
    </source>
</evidence>
<proteinExistence type="inferred from homology"/>
<evidence type="ECO:0000256" key="6">
    <source>
        <dbReference type="ARBA" id="ARBA00022847"/>
    </source>
</evidence>
<keyword evidence="5 10" id="KW-0812">Transmembrane</keyword>
<feature type="transmembrane region" description="Helical" evidence="10">
    <location>
        <begin position="465"/>
        <end position="485"/>
    </location>
</feature>
<dbReference type="GO" id="GO:0015145">
    <property type="term" value="F:monosaccharide transmembrane transporter activity"/>
    <property type="evidence" value="ECO:0007669"/>
    <property type="project" value="InterPro"/>
</dbReference>
<organism evidence="12 13">
    <name type="scientific">Dendrobium catenatum</name>
    <dbReference type="NCBI Taxonomy" id="906689"/>
    <lineage>
        <taxon>Eukaryota</taxon>
        <taxon>Viridiplantae</taxon>
        <taxon>Streptophyta</taxon>
        <taxon>Embryophyta</taxon>
        <taxon>Tracheophyta</taxon>
        <taxon>Spermatophyta</taxon>
        <taxon>Magnoliopsida</taxon>
        <taxon>Liliopsida</taxon>
        <taxon>Asparagales</taxon>
        <taxon>Orchidaceae</taxon>
        <taxon>Epidendroideae</taxon>
        <taxon>Malaxideae</taxon>
        <taxon>Dendrobiinae</taxon>
        <taxon>Dendrobium</taxon>
    </lineage>
</organism>
<gene>
    <name evidence="12" type="primary">HEX6</name>
    <name evidence="12" type="ORF">MA16_Dca009111</name>
</gene>
<dbReference type="OrthoDB" id="5296287at2759"/>
<reference evidence="12 13" key="1">
    <citation type="journal article" date="2016" name="Sci. Rep.">
        <title>The Dendrobium catenatum Lindl. genome sequence provides insights into polysaccharide synthase, floral development and adaptive evolution.</title>
        <authorList>
            <person name="Zhang G.Q."/>
            <person name="Xu Q."/>
            <person name="Bian C."/>
            <person name="Tsai W.C."/>
            <person name="Yeh C.M."/>
            <person name="Liu K.W."/>
            <person name="Yoshida K."/>
            <person name="Zhang L.S."/>
            <person name="Chang S.B."/>
            <person name="Chen F."/>
            <person name="Shi Y."/>
            <person name="Su Y.Y."/>
            <person name="Zhang Y.Q."/>
            <person name="Chen L.J."/>
            <person name="Yin Y."/>
            <person name="Lin M."/>
            <person name="Huang H."/>
            <person name="Deng H."/>
            <person name="Wang Z.W."/>
            <person name="Zhu S.L."/>
            <person name="Zhao X."/>
            <person name="Deng C."/>
            <person name="Niu S.C."/>
            <person name="Huang J."/>
            <person name="Wang M."/>
            <person name="Liu G.H."/>
            <person name="Yang H.J."/>
            <person name="Xiao X.J."/>
            <person name="Hsiao Y.Y."/>
            <person name="Wu W.L."/>
            <person name="Chen Y.Y."/>
            <person name="Mitsuda N."/>
            <person name="Ohme-Takagi M."/>
            <person name="Luo Y.B."/>
            <person name="Van de Peer Y."/>
            <person name="Liu Z.J."/>
        </authorList>
    </citation>
    <scope>NUCLEOTIDE SEQUENCE [LARGE SCALE GENOMIC DNA]</scope>
    <source>
        <tissue evidence="12">The whole plant</tissue>
    </source>
</reference>
<dbReference type="EMBL" id="KZ503303">
    <property type="protein sequence ID" value="PKU66035.1"/>
    <property type="molecule type" value="Genomic_DNA"/>
</dbReference>
<feature type="transmembrane region" description="Helical" evidence="10">
    <location>
        <begin position="397"/>
        <end position="417"/>
    </location>
</feature>
<evidence type="ECO:0000256" key="1">
    <source>
        <dbReference type="ARBA" id="ARBA00004141"/>
    </source>
</evidence>
<feature type="transmembrane region" description="Helical" evidence="10">
    <location>
        <begin position="211"/>
        <end position="230"/>
    </location>
</feature>
<feature type="transmembrane region" description="Helical" evidence="10">
    <location>
        <begin position="297"/>
        <end position="319"/>
    </location>
</feature>
<evidence type="ECO:0000256" key="2">
    <source>
        <dbReference type="ARBA" id="ARBA00010992"/>
    </source>
</evidence>
<comment type="similarity">
    <text evidence="2 9">Belongs to the major facilitator superfamily. Sugar transporter (TC 2.A.1.1) family.</text>
</comment>
<dbReference type="PROSITE" id="PS00216">
    <property type="entry name" value="SUGAR_TRANSPORT_1"/>
    <property type="match status" value="1"/>
</dbReference>
<dbReference type="InterPro" id="IPR045262">
    <property type="entry name" value="STP/PLT_plant"/>
</dbReference>
<evidence type="ECO:0000256" key="5">
    <source>
        <dbReference type="ARBA" id="ARBA00022692"/>
    </source>
</evidence>
<name>A0A2I0VRK1_9ASPA</name>
<feature type="transmembrane region" description="Helical" evidence="10">
    <location>
        <begin position="331"/>
        <end position="356"/>
    </location>
</feature>
<keyword evidence="13" id="KW-1185">Reference proteome</keyword>
<dbReference type="PANTHER" id="PTHR23500">
    <property type="entry name" value="SOLUTE CARRIER FAMILY 2, FACILITATED GLUCOSE TRANSPORTER"/>
    <property type="match status" value="1"/>
</dbReference>
<feature type="transmembrane region" description="Helical" evidence="10">
    <location>
        <begin position="89"/>
        <end position="108"/>
    </location>
</feature>
<dbReference type="PROSITE" id="PS50850">
    <property type="entry name" value="MFS"/>
    <property type="match status" value="1"/>
</dbReference>
<dbReference type="Proteomes" id="UP000233837">
    <property type="component" value="Unassembled WGS sequence"/>
</dbReference>